<proteinExistence type="predicted"/>
<dbReference type="GeneID" id="63748809"/>
<dbReference type="EMBL" id="KV878209">
    <property type="protein sequence ID" value="OJJ41546.1"/>
    <property type="molecule type" value="Genomic_DNA"/>
</dbReference>
<name>A0A1L9S321_ASPWE</name>
<evidence type="ECO:0000313" key="3">
    <source>
        <dbReference type="Proteomes" id="UP000184383"/>
    </source>
</evidence>
<protein>
    <submittedName>
        <fullName evidence="2">Uncharacterized protein</fullName>
    </submittedName>
</protein>
<dbReference type="AlphaFoldDB" id="A0A1L9S321"/>
<feature type="region of interest" description="Disordered" evidence="1">
    <location>
        <begin position="127"/>
        <end position="150"/>
    </location>
</feature>
<organism evidence="2 3">
    <name type="scientific">Aspergillus wentii DTO 134E9</name>
    <dbReference type="NCBI Taxonomy" id="1073089"/>
    <lineage>
        <taxon>Eukaryota</taxon>
        <taxon>Fungi</taxon>
        <taxon>Dikarya</taxon>
        <taxon>Ascomycota</taxon>
        <taxon>Pezizomycotina</taxon>
        <taxon>Eurotiomycetes</taxon>
        <taxon>Eurotiomycetidae</taxon>
        <taxon>Eurotiales</taxon>
        <taxon>Aspergillaceae</taxon>
        <taxon>Aspergillus</taxon>
        <taxon>Aspergillus subgen. Cremei</taxon>
    </lineage>
</organism>
<keyword evidence="3" id="KW-1185">Reference proteome</keyword>
<dbReference type="Proteomes" id="UP000184383">
    <property type="component" value="Unassembled WGS sequence"/>
</dbReference>
<dbReference type="RefSeq" id="XP_040695222.1">
    <property type="nucleotide sequence ID" value="XM_040832961.1"/>
</dbReference>
<dbReference type="VEuPathDB" id="FungiDB:ASPWEDRAFT_271601"/>
<evidence type="ECO:0000313" key="2">
    <source>
        <dbReference type="EMBL" id="OJJ41546.1"/>
    </source>
</evidence>
<accession>A0A1L9S321</accession>
<gene>
    <name evidence="2" type="ORF">ASPWEDRAFT_271601</name>
</gene>
<feature type="compositionally biased region" description="Basic and acidic residues" evidence="1">
    <location>
        <begin position="137"/>
        <end position="150"/>
    </location>
</feature>
<reference evidence="3" key="1">
    <citation type="journal article" date="2017" name="Genome Biol.">
        <title>Comparative genomics reveals high biological diversity and specific adaptations in the industrially and medically important fungal genus Aspergillus.</title>
        <authorList>
            <person name="de Vries R.P."/>
            <person name="Riley R."/>
            <person name="Wiebenga A."/>
            <person name="Aguilar-Osorio G."/>
            <person name="Amillis S."/>
            <person name="Uchima C.A."/>
            <person name="Anderluh G."/>
            <person name="Asadollahi M."/>
            <person name="Askin M."/>
            <person name="Barry K."/>
            <person name="Battaglia E."/>
            <person name="Bayram O."/>
            <person name="Benocci T."/>
            <person name="Braus-Stromeyer S.A."/>
            <person name="Caldana C."/>
            <person name="Canovas D."/>
            <person name="Cerqueira G.C."/>
            <person name="Chen F."/>
            <person name="Chen W."/>
            <person name="Choi C."/>
            <person name="Clum A."/>
            <person name="Dos Santos R.A."/>
            <person name="Damasio A.R."/>
            <person name="Diallinas G."/>
            <person name="Emri T."/>
            <person name="Fekete E."/>
            <person name="Flipphi M."/>
            <person name="Freyberg S."/>
            <person name="Gallo A."/>
            <person name="Gournas C."/>
            <person name="Habgood R."/>
            <person name="Hainaut M."/>
            <person name="Harispe M.L."/>
            <person name="Henrissat B."/>
            <person name="Hilden K.S."/>
            <person name="Hope R."/>
            <person name="Hossain A."/>
            <person name="Karabika E."/>
            <person name="Karaffa L."/>
            <person name="Karanyi Z."/>
            <person name="Krasevec N."/>
            <person name="Kuo A."/>
            <person name="Kusch H."/>
            <person name="LaButti K."/>
            <person name="Lagendijk E.L."/>
            <person name="Lapidus A."/>
            <person name="Levasseur A."/>
            <person name="Lindquist E."/>
            <person name="Lipzen A."/>
            <person name="Logrieco A.F."/>
            <person name="MacCabe A."/>
            <person name="Maekelae M.R."/>
            <person name="Malavazi I."/>
            <person name="Melin P."/>
            <person name="Meyer V."/>
            <person name="Mielnichuk N."/>
            <person name="Miskei M."/>
            <person name="Molnar A.P."/>
            <person name="Mule G."/>
            <person name="Ngan C.Y."/>
            <person name="Orejas M."/>
            <person name="Orosz E."/>
            <person name="Ouedraogo J.P."/>
            <person name="Overkamp K.M."/>
            <person name="Park H.-S."/>
            <person name="Perrone G."/>
            <person name="Piumi F."/>
            <person name="Punt P.J."/>
            <person name="Ram A.F."/>
            <person name="Ramon A."/>
            <person name="Rauscher S."/>
            <person name="Record E."/>
            <person name="Riano-Pachon D.M."/>
            <person name="Robert V."/>
            <person name="Roehrig J."/>
            <person name="Ruller R."/>
            <person name="Salamov A."/>
            <person name="Salih N.S."/>
            <person name="Samson R.A."/>
            <person name="Sandor E."/>
            <person name="Sanguinetti M."/>
            <person name="Schuetze T."/>
            <person name="Sepcic K."/>
            <person name="Shelest E."/>
            <person name="Sherlock G."/>
            <person name="Sophianopoulou V."/>
            <person name="Squina F.M."/>
            <person name="Sun H."/>
            <person name="Susca A."/>
            <person name="Todd R.B."/>
            <person name="Tsang A."/>
            <person name="Unkles S.E."/>
            <person name="van de Wiele N."/>
            <person name="van Rossen-Uffink D."/>
            <person name="Oliveira J.V."/>
            <person name="Vesth T.C."/>
            <person name="Visser J."/>
            <person name="Yu J.-H."/>
            <person name="Zhou M."/>
            <person name="Andersen M.R."/>
            <person name="Archer D.B."/>
            <person name="Baker S.E."/>
            <person name="Benoit I."/>
            <person name="Brakhage A.A."/>
            <person name="Braus G.H."/>
            <person name="Fischer R."/>
            <person name="Frisvad J.C."/>
            <person name="Goldman G.H."/>
            <person name="Houbraken J."/>
            <person name="Oakley B."/>
            <person name="Pocsi I."/>
            <person name="Scazzocchio C."/>
            <person name="Seiboth B."/>
            <person name="vanKuyk P.A."/>
            <person name="Wortman J."/>
            <person name="Dyer P.S."/>
            <person name="Grigoriev I.V."/>
        </authorList>
    </citation>
    <scope>NUCLEOTIDE SEQUENCE [LARGE SCALE GENOMIC DNA]</scope>
    <source>
        <strain evidence="3">DTO 134E9</strain>
    </source>
</reference>
<sequence>MSSRSDRALSLASPLSSPRPITAFAAFSSSPPHRLYLHRHRHLHRILHRQSCSLLLDCTLEDPTPTSPIFTHPPRCLSTLQKRLPSSTIRRFYHRARLKRFPFPTSPRVASSRVVLGSRPIVRYPYPQGHLRTFPSRPRDPTTHSDAHIP</sequence>
<evidence type="ECO:0000256" key="1">
    <source>
        <dbReference type="SAM" id="MobiDB-lite"/>
    </source>
</evidence>